<dbReference type="Pfam" id="PF02223">
    <property type="entry name" value="Thymidylate_kin"/>
    <property type="match status" value="1"/>
</dbReference>
<dbReference type="PANTHER" id="PTHR10344:SF4">
    <property type="entry name" value="UMP-CMP KINASE 2, MITOCHONDRIAL"/>
    <property type="match status" value="1"/>
</dbReference>
<evidence type="ECO:0000256" key="3">
    <source>
        <dbReference type="ARBA" id="ARBA00022840"/>
    </source>
</evidence>
<organism evidence="5">
    <name type="scientific">Lygus hesperus</name>
    <name type="common">Western plant bug</name>
    <dbReference type="NCBI Taxonomy" id="30085"/>
    <lineage>
        <taxon>Eukaryota</taxon>
        <taxon>Metazoa</taxon>
        <taxon>Ecdysozoa</taxon>
        <taxon>Arthropoda</taxon>
        <taxon>Hexapoda</taxon>
        <taxon>Insecta</taxon>
        <taxon>Pterygota</taxon>
        <taxon>Neoptera</taxon>
        <taxon>Paraneoptera</taxon>
        <taxon>Hemiptera</taxon>
        <taxon>Heteroptera</taxon>
        <taxon>Panheteroptera</taxon>
        <taxon>Cimicomorpha</taxon>
        <taxon>Miridae</taxon>
        <taxon>Mirini</taxon>
        <taxon>Lygus</taxon>
    </lineage>
</organism>
<dbReference type="GO" id="GO:0006235">
    <property type="term" value="P:dTTP biosynthetic process"/>
    <property type="evidence" value="ECO:0007669"/>
    <property type="project" value="TreeGrafter"/>
</dbReference>
<dbReference type="GO" id="GO:0005524">
    <property type="term" value="F:ATP binding"/>
    <property type="evidence" value="ECO:0007669"/>
    <property type="project" value="UniProtKB-KW"/>
</dbReference>
<feature type="domain" description="Thymidylate kinase-like" evidence="4">
    <location>
        <begin position="118"/>
        <end position="293"/>
    </location>
</feature>
<evidence type="ECO:0000313" key="5">
    <source>
        <dbReference type="EMBL" id="JAG49318.1"/>
    </source>
</evidence>
<dbReference type="GO" id="GO:0005739">
    <property type="term" value="C:mitochondrion"/>
    <property type="evidence" value="ECO:0007669"/>
    <property type="project" value="TreeGrafter"/>
</dbReference>
<accession>A0A0K8S7Q4</accession>
<dbReference type="GO" id="GO:0004550">
    <property type="term" value="F:nucleoside diphosphate kinase activity"/>
    <property type="evidence" value="ECO:0007669"/>
    <property type="project" value="TreeGrafter"/>
</dbReference>
<evidence type="ECO:0000256" key="2">
    <source>
        <dbReference type="ARBA" id="ARBA00022741"/>
    </source>
</evidence>
<dbReference type="GO" id="GO:0004798">
    <property type="term" value="F:dTMP kinase activity"/>
    <property type="evidence" value="ECO:0007669"/>
    <property type="project" value="TreeGrafter"/>
</dbReference>
<dbReference type="InterPro" id="IPR027417">
    <property type="entry name" value="P-loop_NTPase"/>
</dbReference>
<sequence>MSKNQDSDCRFLRSINTEKAALSIYKAGIPRMSYSPSLLTICKRLSTVMSTSIADVTCAVPGVFRSLPSILSVLEEHSKEREVLELLEIYHRDASKTTSETSKTNSNVNYSNHPLVVFEGLDGSGKSLLTKLTAKELGGVKSSTPPESVKHLRPYFDGTGVDRVLRRAFYSLGNYLAARDLQRLLESSPVVMDRFWHSTAAYAIAVKDSCEIPENTFAWPSDLLQPDLVVFLTVSEDVRLERMSRRKNFTLEEDKLKENSAYRQRLTDTYAKMKKPSLKFVNCDRKAKVVVEDVMTLLRDVKSGGLSS</sequence>
<comment type="similarity">
    <text evidence="1">Belongs to the thymidylate kinase family.</text>
</comment>
<evidence type="ECO:0000259" key="4">
    <source>
        <dbReference type="Pfam" id="PF02223"/>
    </source>
</evidence>
<keyword evidence="2" id="KW-0547">Nucleotide-binding</keyword>
<dbReference type="AlphaFoldDB" id="A0A0K8S7Q4"/>
<protein>
    <recommendedName>
        <fullName evidence="4">Thymidylate kinase-like domain-containing protein</fullName>
    </recommendedName>
</protein>
<dbReference type="InterPro" id="IPR039430">
    <property type="entry name" value="Thymidylate_kin-like_dom"/>
</dbReference>
<evidence type="ECO:0000256" key="1">
    <source>
        <dbReference type="ARBA" id="ARBA00009776"/>
    </source>
</evidence>
<dbReference type="SUPFAM" id="SSF52540">
    <property type="entry name" value="P-loop containing nucleoside triphosphate hydrolases"/>
    <property type="match status" value="1"/>
</dbReference>
<keyword evidence="3" id="KW-0067">ATP-binding</keyword>
<dbReference type="Gene3D" id="3.40.50.300">
    <property type="entry name" value="P-loop containing nucleotide triphosphate hydrolases"/>
    <property type="match status" value="1"/>
</dbReference>
<dbReference type="EMBL" id="GBRD01016508">
    <property type="protein sequence ID" value="JAG49318.1"/>
    <property type="molecule type" value="Transcribed_RNA"/>
</dbReference>
<dbReference type="GO" id="GO:0006227">
    <property type="term" value="P:dUDP biosynthetic process"/>
    <property type="evidence" value="ECO:0007669"/>
    <property type="project" value="TreeGrafter"/>
</dbReference>
<reference evidence="5" key="1">
    <citation type="submission" date="2014-09" db="EMBL/GenBank/DDBJ databases">
        <authorList>
            <person name="Magalhaes I.L.F."/>
            <person name="Oliveira U."/>
            <person name="Santos F.R."/>
            <person name="Vidigal T.H.D.A."/>
            <person name="Brescovit A.D."/>
            <person name="Santos A.J."/>
        </authorList>
    </citation>
    <scope>NUCLEOTIDE SEQUENCE</scope>
</reference>
<name>A0A0K8S7Q4_LYGHE</name>
<dbReference type="PANTHER" id="PTHR10344">
    <property type="entry name" value="THYMIDYLATE KINASE"/>
    <property type="match status" value="1"/>
</dbReference>
<dbReference type="GO" id="GO:0006233">
    <property type="term" value="P:dTDP biosynthetic process"/>
    <property type="evidence" value="ECO:0007669"/>
    <property type="project" value="TreeGrafter"/>
</dbReference>
<proteinExistence type="inferred from homology"/>